<proteinExistence type="predicted"/>
<reference evidence="1 2" key="1">
    <citation type="journal article" date="2016" name="DNA Res.">
        <title>The draft genome of MD-2 pineapple using hybrid error correction of long reads.</title>
        <authorList>
            <person name="Redwan R.M."/>
            <person name="Saidin A."/>
            <person name="Kumar S.V."/>
        </authorList>
    </citation>
    <scope>NUCLEOTIDE SEQUENCE [LARGE SCALE GENOMIC DNA]</scope>
    <source>
        <strain evidence="2">cv. MD2</strain>
        <tissue evidence="1">Leaf</tissue>
    </source>
</reference>
<feature type="non-terminal residue" evidence="1">
    <location>
        <position position="1"/>
    </location>
</feature>
<protein>
    <recommendedName>
        <fullName evidence="3">MBD domain-containing protein</fullName>
    </recommendedName>
</protein>
<name>A0A199UR48_ANACO</name>
<feature type="non-terminal residue" evidence="1">
    <location>
        <position position="167"/>
    </location>
</feature>
<dbReference type="AlphaFoldDB" id="A0A199UR48"/>
<gene>
    <name evidence="1" type="ORF">ACMD2_15837</name>
</gene>
<evidence type="ECO:0000313" key="1">
    <source>
        <dbReference type="EMBL" id="OAY67136.1"/>
    </source>
</evidence>
<sequence>LRLTETLYLVFGYPPGLECLSRFNFQLYPLLLLPIPPLRQILLCYRTSTVQLTSIPDLYIWKWKSNGIFSIASINRHSLALTRPTSNQILYMADLQRSKSQCLRRCHSPLPLMLVFQAGVFYIDPEFGYTFRSRPEVEVFLNTGLVRGKEPKKKKIVDRKVNQGRAE</sequence>
<evidence type="ECO:0008006" key="3">
    <source>
        <dbReference type="Google" id="ProtNLM"/>
    </source>
</evidence>
<accession>A0A199UR48</accession>
<dbReference type="Proteomes" id="UP000092600">
    <property type="component" value="Unassembled WGS sequence"/>
</dbReference>
<evidence type="ECO:0000313" key="2">
    <source>
        <dbReference type="Proteomes" id="UP000092600"/>
    </source>
</evidence>
<organism evidence="1 2">
    <name type="scientific">Ananas comosus</name>
    <name type="common">Pineapple</name>
    <name type="synonym">Ananas ananas</name>
    <dbReference type="NCBI Taxonomy" id="4615"/>
    <lineage>
        <taxon>Eukaryota</taxon>
        <taxon>Viridiplantae</taxon>
        <taxon>Streptophyta</taxon>
        <taxon>Embryophyta</taxon>
        <taxon>Tracheophyta</taxon>
        <taxon>Spermatophyta</taxon>
        <taxon>Magnoliopsida</taxon>
        <taxon>Liliopsida</taxon>
        <taxon>Poales</taxon>
        <taxon>Bromeliaceae</taxon>
        <taxon>Bromelioideae</taxon>
        <taxon>Ananas</taxon>
    </lineage>
</organism>
<dbReference type="EMBL" id="LSRQ01005665">
    <property type="protein sequence ID" value="OAY67136.1"/>
    <property type="molecule type" value="Genomic_DNA"/>
</dbReference>
<comment type="caution">
    <text evidence="1">The sequence shown here is derived from an EMBL/GenBank/DDBJ whole genome shotgun (WGS) entry which is preliminary data.</text>
</comment>